<evidence type="ECO:0000313" key="5">
    <source>
        <dbReference type="EMBL" id="GFF36748.1"/>
    </source>
</evidence>
<feature type="transmembrane region" description="Helical" evidence="2">
    <location>
        <begin position="95"/>
        <end position="117"/>
    </location>
</feature>
<keyword evidence="3" id="KW-0732">Signal</keyword>
<dbReference type="InterPro" id="IPR011333">
    <property type="entry name" value="SKP1/BTB/POZ_sf"/>
</dbReference>
<sequence length="386" mass="43948">MISSLVTRRFHLNFIFLFSSLSLSSRSQESAIVLRGSDLDSRMPSLSQDSVLLTHTHEKIHFLEQLPGLPTCSLHDSAASLLFIDKFVQSFPLCWFLLSLFCVLTWLSLVSFLLKLLDDNDNTMTSKRSFVSRDRVEKSFKSFKRMYKGHSKVKKQREESPKGQSTKAPLTSPIVTLIVGRDRRCFVAHEDVLSRSPFFHPVLKDQFVGDNVDKVLGLPDEEPEILSCVLEFLYKGDYTPRIVHDKSQSSFRLEGYQDSSSINSHESSAATIFLSAINGVVLRDTAVYCAAERYGLETLKSLALRKQGLQRGIPIDVILRSARYAYDNTPDSESRLRAHYLAMIIRARHIFKSSGTMQFDMEMGHTFYFDLFVAMCNHMDDLEALK</sequence>
<keyword evidence="2" id="KW-0472">Membrane</keyword>
<dbReference type="EMBL" id="BLKC01000029">
    <property type="protein sequence ID" value="GFF36748.1"/>
    <property type="molecule type" value="Genomic_DNA"/>
</dbReference>
<dbReference type="AlphaFoldDB" id="A0A8H3NVB6"/>
<feature type="signal peptide" evidence="3">
    <location>
        <begin position="1"/>
        <end position="27"/>
    </location>
</feature>
<reference evidence="5 6" key="1">
    <citation type="submission" date="2020-01" db="EMBL/GenBank/DDBJ databases">
        <title>Draft genome sequence of Aspergillus udagawae IFM 46972.</title>
        <authorList>
            <person name="Takahashi H."/>
            <person name="Yaguchi T."/>
        </authorList>
    </citation>
    <scope>NUCLEOTIDE SEQUENCE [LARGE SCALE GENOMIC DNA]</scope>
    <source>
        <strain evidence="5 6">IFM 46972</strain>
    </source>
</reference>
<feature type="domain" description="BTB" evidence="4">
    <location>
        <begin position="175"/>
        <end position="242"/>
    </location>
</feature>
<accession>A0A8H3NVB6</accession>
<comment type="caution">
    <text evidence="5">The sequence shown here is derived from an EMBL/GenBank/DDBJ whole genome shotgun (WGS) entry which is preliminary data.</text>
</comment>
<dbReference type="SUPFAM" id="SSF54695">
    <property type="entry name" value="POZ domain"/>
    <property type="match status" value="1"/>
</dbReference>
<name>A0A8H3NVB6_9EURO</name>
<keyword evidence="2" id="KW-1133">Transmembrane helix</keyword>
<proteinExistence type="predicted"/>
<dbReference type="InterPro" id="IPR000210">
    <property type="entry name" value="BTB/POZ_dom"/>
</dbReference>
<dbReference type="PANTHER" id="PTHR47843">
    <property type="entry name" value="BTB DOMAIN-CONTAINING PROTEIN-RELATED"/>
    <property type="match status" value="1"/>
</dbReference>
<evidence type="ECO:0000259" key="4">
    <source>
        <dbReference type="PROSITE" id="PS50097"/>
    </source>
</evidence>
<feature type="chain" id="PRO_5034901185" description="BTB domain-containing protein" evidence="3">
    <location>
        <begin position="28"/>
        <end position="386"/>
    </location>
</feature>
<dbReference type="Gene3D" id="3.30.710.10">
    <property type="entry name" value="Potassium Channel Kv1.1, Chain A"/>
    <property type="match status" value="1"/>
</dbReference>
<dbReference type="PROSITE" id="PS50097">
    <property type="entry name" value="BTB"/>
    <property type="match status" value="1"/>
</dbReference>
<gene>
    <name evidence="5" type="ORF">IFM46972_04992</name>
</gene>
<evidence type="ECO:0000256" key="3">
    <source>
        <dbReference type="SAM" id="SignalP"/>
    </source>
</evidence>
<organism evidence="5 6">
    <name type="scientific">Aspergillus udagawae</name>
    <dbReference type="NCBI Taxonomy" id="91492"/>
    <lineage>
        <taxon>Eukaryota</taxon>
        <taxon>Fungi</taxon>
        <taxon>Dikarya</taxon>
        <taxon>Ascomycota</taxon>
        <taxon>Pezizomycotina</taxon>
        <taxon>Eurotiomycetes</taxon>
        <taxon>Eurotiomycetidae</taxon>
        <taxon>Eurotiales</taxon>
        <taxon>Aspergillaceae</taxon>
        <taxon>Aspergillus</taxon>
        <taxon>Aspergillus subgen. Fumigati</taxon>
    </lineage>
</organism>
<dbReference type="PANTHER" id="PTHR47843:SF7">
    <property type="entry name" value="BTB DOMAIN-CONTAINING PROTEIN"/>
    <property type="match status" value="1"/>
</dbReference>
<evidence type="ECO:0000256" key="1">
    <source>
        <dbReference type="SAM" id="MobiDB-lite"/>
    </source>
</evidence>
<protein>
    <recommendedName>
        <fullName evidence="4">BTB domain-containing protein</fullName>
    </recommendedName>
</protein>
<evidence type="ECO:0000313" key="6">
    <source>
        <dbReference type="Proteomes" id="UP000465221"/>
    </source>
</evidence>
<evidence type="ECO:0000256" key="2">
    <source>
        <dbReference type="SAM" id="Phobius"/>
    </source>
</evidence>
<feature type="region of interest" description="Disordered" evidence="1">
    <location>
        <begin position="148"/>
        <end position="168"/>
    </location>
</feature>
<keyword evidence="2" id="KW-0812">Transmembrane</keyword>
<dbReference type="Proteomes" id="UP000465221">
    <property type="component" value="Unassembled WGS sequence"/>
</dbReference>